<evidence type="ECO:0000256" key="1">
    <source>
        <dbReference type="ARBA" id="ARBA00005964"/>
    </source>
</evidence>
<dbReference type="Pfam" id="PF00135">
    <property type="entry name" value="COesterase"/>
    <property type="match status" value="1"/>
</dbReference>
<accession>A0ABD2P9P5</accession>
<dbReference type="PANTHER" id="PTHR11559">
    <property type="entry name" value="CARBOXYLESTERASE"/>
    <property type="match status" value="1"/>
</dbReference>
<comment type="caution">
    <text evidence="8">The sequence shown here is derived from an EMBL/GenBank/DDBJ whole genome shotgun (WGS) entry which is preliminary data.</text>
</comment>
<sequence>MLKEIIWIFVVVELSCCYGLPSTKLKQGIIQGTLKKSYGGKLFSAFEGIPYAKPPIGNLRFQEPVPAPGWNDILVANKSYVCSQLGGDRVITGSEDCLYLYVYVPKEQIDKTASLDVVVHIHGGPWIGLISGSPEDMALPDYVMDQNIILVTLNYRLGAQGFLSTGDGTVSANNGFKDQVLALKWIRDNIREFGGNPNSVTITGFSAGGAGVQFHYISPLSKGLFHRGYSSSYQVTNPGSLALNPLEKTKQLAEILKCPVDSSNNMINCLRNVPINKLVNTTIWFKPSVEKGVQNAFLPDVPYRLLKDKKVQDVPWVASNVIDEDIYALNSVYKNRKEIFSICRDWTAWGVSWLDLGDYLDKDKQEETLDKIKKFYLNDCNLTEANGLEKLNKLMTDRHFFVGTELSLRTQPAATKSPVYFYLSKFVPEEQLQLSGPHAASHSVDAKLLFKFRTNPDKLKPKTEKMMRLFTDFLAEYAKTGIPKIGNVKWTPVNPQQNTLNILELNSPDNIKMINVPELAPLKFWDSLPIKENNHLK</sequence>
<dbReference type="EMBL" id="JABFTP020000185">
    <property type="protein sequence ID" value="KAL3287462.1"/>
    <property type="molecule type" value="Genomic_DNA"/>
</dbReference>
<name>A0ABD2P9P5_9CUCU</name>
<dbReference type="EC" id="3.1.1.-" evidence="6"/>
<dbReference type="AlphaFoldDB" id="A0ABD2P9P5"/>
<organism evidence="8 9">
    <name type="scientific">Cryptolaemus montrouzieri</name>
    <dbReference type="NCBI Taxonomy" id="559131"/>
    <lineage>
        <taxon>Eukaryota</taxon>
        <taxon>Metazoa</taxon>
        <taxon>Ecdysozoa</taxon>
        <taxon>Arthropoda</taxon>
        <taxon>Hexapoda</taxon>
        <taxon>Insecta</taxon>
        <taxon>Pterygota</taxon>
        <taxon>Neoptera</taxon>
        <taxon>Endopterygota</taxon>
        <taxon>Coleoptera</taxon>
        <taxon>Polyphaga</taxon>
        <taxon>Cucujiformia</taxon>
        <taxon>Coccinelloidea</taxon>
        <taxon>Coccinellidae</taxon>
        <taxon>Scymninae</taxon>
        <taxon>Scymnini</taxon>
        <taxon>Cryptolaemus</taxon>
    </lineage>
</organism>
<evidence type="ECO:0000313" key="9">
    <source>
        <dbReference type="Proteomes" id="UP001516400"/>
    </source>
</evidence>
<dbReference type="InterPro" id="IPR029058">
    <property type="entry name" value="AB_hydrolase_fold"/>
</dbReference>
<keyword evidence="2" id="KW-0719">Serine esterase</keyword>
<keyword evidence="4" id="KW-1015">Disulfide bond</keyword>
<dbReference type="InterPro" id="IPR050309">
    <property type="entry name" value="Type-B_Carboxylest/Lipase"/>
</dbReference>
<reference evidence="8 9" key="1">
    <citation type="journal article" date="2021" name="BMC Biol.">
        <title>Horizontally acquired antibacterial genes associated with adaptive radiation of ladybird beetles.</title>
        <authorList>
            <person name="Li H.S."/>
            <person name="Tang X.F."/>
            <person name="Huang Y.H."/>
            <person name="Xu Z.Y."/>
            <person name="Chen M.L."/>
            <person name="Du X.Y."/>
            <person name="Qiu B.Y."/>
            <person name="Chen P.T."/>
            <person name="Zhang W."/>
            <person name="Slipinski A."/>
            <person name="Escalona H.E."/>
            <person name="Waterhouse R.M."/>
            <person name="Zwick A."/>
            <person name="Pang H."/>
        </authorList>
    </citation>
    <scope>NUCLEOTIDE SEQUENCE [LARGE SCALE GENOMIC DNA]</scope>
    <source>
        <strain evidence="8">SYSU2018</strain>
    </source>
</reference>
<comment type="similarity">
    <text evidence="1 6">Belongs to the type-B carboxylesterase/lipase family.</text>
</comment>
<dbReference type="InterPro" id="IPR019826">
    <property type="entry name" value="Carboxylesterase_B_AS"/>
</dbReference>
<protein>
    <recommendedName>
        <fullName evidence="6">Carboxylic ester hydrolase</fullName>
        <ecNumber evidence="6">3.1.1.-</ecNumber>
    </recommendedName>
</protein>
<evidence type="ECO:0000259" key="7">
    <source>
        <dbReference type="Pfam" id="PF00135"/>
    </source>
</evidence>
<keyword evidence="3 6" id="KW-0378">Hydrolase</keyword>
<feature type="chain" id="PRO_5044526334" description="Carboxylic ester hydrolase" evidence="6">
    <location>
        <begin position="20"/>
        <end position="537"/>
    </location>
</feature>
<keyword evidence="9" id="KW-1185">Reference proteome</keyword>
<evidence type="ECO:0000256" key="6">
    <source>
        <dbReference type="RuleBase" id="RU361235"/>
    </source>
</evidence>
<evidence type="ECO:0000256" key="5">
    <source>
        <dbReference type="ARBA" id="ARBA00023180"/>
    </source>
</evidence>
<gene>
    <name evidence="8" type="ORF">HHI36_001933</name>
</gene>
<feature type="domain" description="Carboxylesterase type B" evidence="7">
    <location>
        <begin position="23"/>
        <end position="512"/>
    </location>
</feature>
<dbReference type="Proteomes" id="UP001516400">
    <property type="component" value="Unassembled WGS sequence"/>
</dbReference>
<dbReference type="GO" id="GO:0052689">
    <property type="term" value="F:carboxylic ester hydrolase activity"/>
    <property type="evidence" value="ECO:0007669"/>
    <property type="project" value="UniProtKB-KW"/>
</dbReference>
<dbReference type="SUPFAM" id="SSF53474">
    <property type="entry name" value="alpha/beta-Hydrolases"/>
    <property type="match status" value="1"/>
</dbReference>
<dbReference type="Gene3D" id="3.40.50.1820">
    <property type="entry name" value="alpha/beta hydrolase"/>
    <property type="match status" value="1"/>
</dbReference>
<proteinExistence type="inferred from homology"/>
<evidence type="ECO:0000256" key="2">
    <source>
        <dbReference type="ARBA" id="ARBA00022487"/>
    </source>
</evidence>
<dbReference type="InterPro" id="IPR002018">
    <property type="entry name" value="CarbesteraseB"/>
</dbReference>
<dbReference type="PROSITE" id="PS00122">
    <property type="entry name" value="CARBOXYLESTERASE_B_1"/>
    <property type="match status" value="1"/>
</dbReference>
<evidence type="ECO:0000256" key="3">
    <source>
        <dbReference type="ARBA" id="ARBA00022801"/>
    </source>
</evidence>
<evidence type="ECO:0000313" key="8">
    <source>
        <dbReference type="EMBL" id="KAL3287462.1"/>
    </source>
</evidence>
<feature type="signal peptide" evidence="6">
    <location>
        <begin position="1"/>
        <end position="19"/>
    </location>
</feature>
<keyword evidence="6" id="KW-0732">Signal</keyword>
<evidence type="ECO:0000256" key="4">
    <source>
        <dbReference type="ARBA" id="ARBA00023157"/>
    </source>
</evidence>
<keyword evidence="5" id="KW-0325">Glycoprotein</keyword>